<dbReference type="AlphaFoldDB" id="A0A219ASM9"/>
<dbReference type="KEGG" id="pchm:VFPPC_17533"/>
<proteinExistence type="predicted"/>
<dbReference type="GeneID" id="33936485"/>
<comment type="caution">
    <text evidence="1">The sequence shown here is derived from an EMBL/GenBank/DDBJ whole genome shotgun (WGS) entry which is preliminary data.</text>
</comment>
<dbReference type="EMBL" id="LSBJ02000002">
    <property type="protein sequence ID" value="OWT43304.1"/>
    <property type="molecule type" value="Genomic_DNA"/>
</dbReference>
<dbReference type="Proteomes" id="UP000078397">
    <property type="component" value="Unassembled WGS sequence"/>
</dbReference>
<keyword evidence="2" id="KW-1185">Reference proteome</keyword>
<evidence type="ECO:0000313" key="2">
    <source>
        <dbReference type="Proteomes" id="UP000078397"/>
    </source>
</evidence>
<accession>A0A219ASM9</accession>
<protein>
    <submittedName>
        <fullName evidence="1">Uncharacterized protein</fullName>
    </submittedName>
</protein>
<name>A0A219ASM9_METCM</name>
<dbReference type="RefSeq" id="XP_022285740.1">
    <property type="nucleotide sequence ID" value="XM_022429233.1"/>
</dbReference>
<reference evidence="1 2" key="1">
    <citation type="journal article" date="2016" name="PLoS Pathog.">
        <title>Biosynthesis of antibiotic leucinostatins in bio-control fungus Purpureocillium lilacinum and their inhibition on phytophthora revealed by genome mining.</title>
        <authorList>
            <person name="Wang G."/>
            <person name="Liu Z."/>
            <person name="Lin R."/>
            <person name="Li E."/>
            <person name="Mao Z."/>
            <person name="Ling J."/>
            <person name="Yang Y."/>
            <person name="Yin W.B."/>
            <person name="Xie B."/>
        </authorList>
    </citation>
    <scope>NUCLEOTIDE SEQUENCE [LARGE SCALE GENOMIC DNA]</scope>
    <source>
        <strain evidence="1">170</strain>
    </source>
</reference>
<sequence>MGDVLTWPRFYGQCLDSFIRFGRSRDMTRTITPCSAPTPRWPNRLPCWLSNLARRKQATNLAQLCSRRCPNLACCVVGVGTNSHGIVGVVNWKLCRTTKFSTFT</sequence>
<organism evidence="1 2">
    <name type="scientific">Pochonia chlamydosporia 170</name>
    <dbReference type="NCBI Taxonomy" id="1380566"/>
    <lineage>
        <taxon>Eukaryota</taxon>
        <taxon>Fungi</taxon>
        <taxon>Dikarya</taxon>
        <taxon>Ascomycota</taxon>
        <taxon>Pezizomycotina</taxon>
        <taxon>Sordariomycetes</taxon>
        <taxon>Hypocreomycetidae</taxon>
        <taxon>Hypocreales</taxon>
        <taxon>Clavicipitaceae</taxon>
        <taxon>Pochonia</taxon>
    </lineage>
</organism>
<gene>
    <name evidence="1" type="ORF">VFPPC_17533</name>
</gene>
<evidence type="ECO:0000313" key="1">
    <source>
        <dbReference type="EMBL" id="OWT43304.1"/>
    </source>
</evidence>